<keyword evidence="6" id="KW-0067">ATP-binding</keyword>
<feature type="transmembrane region" description="Helical" evidence="11">
    <location>
        <begin position="251"/>
        <end position="270"/>
    </location>
</feature>
<keyword evidence="4 11" id="KW-0812">Transmembrane</keyword>
<dbReference type="GO" id="GO:1990573">
    <property type="term" value="P:potassium ion import across plasma membrane"/>
    <property type="evidence" value="ECO:0007669"/>
    <property type="project" value="TreeGrafter"/>
</dbReference>
<name>A0A2T0WMS2_9BACT</name>
<dbReference type="PROSITE" id="PS00154">
    <property type="entry name" value="ATPASE_E1_E2"/>
    <property type="match status" value="1"/>
</dbReference>
<dbReference type="Pfam" id="PF13246">
    <property type="entry name" value="Cation_ATPase"/>
    <property type="match status" value="1"/>
</dbReference>
<gene>
    <name evidence="13" type="ORF">CLW00_105129</name>
</gene>
<dbReference type="GO" id="GO:0005391">
    <property type="term" value="F:P-type sodium:potassium-exchanging transporter activity"/>
    <property type="evidence" value="ECO:0007669"/>
    <property type="project" value="TreeGrafter"/>
</dbReference>
<dbReference type="Pfam" id="PF08282">
    <property type="entry name" value="Hydrolase_3"/>
    <property type="match status" value="1"/>
</dbReference>
<dbReference type="GO" id="GO:0016887">
    <property type="term" value="F:ATP hydrolysis activity"/>
    <property type="evidence" value="ECO:0007669"/>
    <property type="project" value="InterPro"/>
</dbReference>
<dbReference type="InterPro" id="IPR004014">
    <property type="entry name" value="ATPase_P-typ_cation-transptr_N"/>
</dbReference>
<dbReference type="SUPFAM" id="SSF81653">
    <property type="entry name" value="Calcium ATPase, transduction domain A"/>
    <property type="match status" value="1"/>
</dbReference>
<feature type="transmembrane region" description="Helical" evidence="11">
    <location>
        <begin position="831"/>
        <end position="851"/>
    </location>
</feature>
<evidence type="ECO:0000256" key="8">
    <source>
        <dbReference type="ARBA" id="ARBA00022967"/>
    </source>
</evidence>
<dbReference type="GO" id="GO:0036376">
    <property type="term" value="P:sodium ion export across plasma membrane"/>
    <property type="evidence" value="ECO:0007669"/>
    <property type="project" value="TreeGrafter"/>
</dbReference>
<dbReference type="SFLD" id="SFLDG00002">
    <property type="entry name" value="C1.7:_P-type_atpase_like"/>
    <property type="match status" value="1"/>
</dbReference>
<keyword evidence="9 11" id="KW-1133">Transmembrane helix</keyword>
<dbReference type="AlphaFoldDB" id="A0A2T0WMS2"/>
<keyword evidence="3" id="KW-0597">Phosphoprotein</keyword>
<dbReference type="Proteomes" id="UP000238157">
    <property type="component" value="Unassembled WGS sequence"/>
</dbReference>
<dbReference type="GO" id="GO:0005524">
    <property type="term" value="F:ATP binding"/>
    <property type="evidence" value="ECO:0007669"/>
    <property type="project" value="UniProtKB-KW"/>
</dbReference>
<evidence type="ECO:0000256" key="7">
    <source>
        <dbReference type="ARBA" id="ARBA00022842"/>
    </source>
</evidence>
<evidence type="ECO:0000256" key="10">
    <source>
        <dbReference type="ARBA" id="ARBA00023136"/>
    </source>
</evidence>
<evidence type="ECO:0000256" key="9">
    <source>
        <dbReference type="ARBA" id="ARBA00022989"/>
    </source>
</evidence>
<dbReference type="FunFam" id="2.70.150.10:FF:000160">
    <property type="entry name" value="Sarcoplasmic/endoplasmic reticulum calcium ATPase 1"/>
    <property type="match status" value="1"/>
</dbReference>
<evidence type="ECO:0000256" key="2">
    <source>
        <dbReference type="ARBA" id="ARBA00005675"/>
    </source>
</evidence>
<dbReference type="InterPro" id="IPR036412">
    <property type="entry name" value="HAD-like_sf"/>
</dbReference>
<proteinExistence type="inferred from homology"/>
<feature type="transmembrane region" description="Helical" evidence="11">
    <location>
        <begin position="63"/>
        <end position="81"/>
    </location>
</feature>
<evidence type="ECO:0000256" key="3">
    <source>
        <dbReference type="ARBA" id="ARBA00022553"/>
    </source>
</evidence>
<dbReference type="SUPFAM" id="SSF81665">
    <property type="entry name" value="Calcium ATPase, transmembrane domain M"/>
    <property type="match status" value="1"/>
</dbReference>
<dbReference type="InterPro" id="IPR006068">
    <property type="entry name" value="ATPase_P-typ_cation-transptr_C"/>
</dbReference>
<dbReference type="SFLD" id="SFLDS00003">
    <property type="entry name" value="Haloacid_Dehalogenase"/>
    <property type="match status" value="1"/>
</dbReference>
<comment type="caution">
    <text evidence="13">The sequence shown here is derived from an EMBL/GenBank/DDBJ whole genome shotgun (WGS) entry which is preliminary data.</text>
</comment>
<dbReference type="SMART" id="SM00831">
    <property type="entry name" value="Cation_ATPase_N"/>
    <property type="match status" value="1"/>
</dbReference>
<comment type="subcellular location">
    <subcellularLocation>
        <location evidence="1">Endomembrane system</location>
        <topology evidence="1">Multi-pass membrane protein</topology>
    </subcellularLocation>
</comment>
<dbReference type="PRINTS" id="PR00120">
    <property type="entry name" value="HATPASE"/>
</dbReference>
<dbReference type="Gene3D" id="2.70.150.10">
    <property type="entry name" value="Calcium-transporting ATPase, cytoplasmic transduction domain A"/>
    <property type="match status" value="1"/>
</dbReference>
<dbReference type="SUPFAM" id="SSF81660">
    <property type="entry name" value="Metal cation-transporting ATPase, ATP-binding domain N"/>
    <property type="match status" value="1"/>
</dbReference>
<dbReference type="GO" id="GO:0005886">
    <property type="term" value="C:plasma membrane"/>
    <property type="evidence" value="ECO:0007669"/>
    <property type="project" value="TreeGrafter"/>
</dbReference>
<dbReference type="Gene3D" id="1.20.1110.10">
    <property type="entry name" value="Calcium-transporting ATPase, transmembrane domain"/>
    <property type="match status" value="1"/>
</dbReference>
<evidence type="ECO:0000256" key="6">
    <source>
        <dbReference type="ARBA" id="ARBA00022840"/>
    </source>
</evidence>
<dbReference type="InterPro" id="IPR008250">
    <property type="entry name" value="ATPase_P-typ_transduc_dom_A_sf"/>
</dbReference>
<evidence type="ECO:0000256" key="1">
    <source>
        <dbReference type="ARBA" id="ARBA00004127"/>
    </source>
</evidence>
<evidence type="ECO:0000256" key="5">
    <source>
        <dbReference type="ARBA" id="ARBA00022741"/>
    </source>
</evidence>
<dbReference type="InterPro" id="IPR023299">
    <property type="entry name" value="ATPase_P-typ_cyto_dom_N"/>
</dbReference>
<dbReference type="GO" id="GO:0006883">
    <property type="term" value="P:intracellular sodium ion homeostasis"/>
    <property type="evidence" value="ECO:0007669"/>
    <property type="project" value="TreeGrafter"/>
</dbReference>
<dbReference type="Pfam" id="PF00689">
    <property type="entry name" value="Cation_ATPase_C"/>
    <property type="match status" value="1"/>
</dbReference>
<dbReference type="PANTHER" id="PTHR43294:SF20">
    <property type="entry name" value="P-TYPE ATPASE"/>
    <property type="match status" value="1"/>
</dbReference>
<feature type="transmembrane region" description="Helical" evidence="11">
    <location>
        <begin position="276"/>
        <end position="303"/>
    </location>
</feature>
<dbReference type="SFLD" id="SFLDF00027">
    <property type="entry name" value="p-type_atpase"/>
    <property type="match status" value="1"/>
</dbReference>
<evidence type="ECO:0000313" key="14">
    <source>
        <dbReference type="Proteomes" id="UP000238157"/>
    </source>
</evidence>
<sequence length="897" mass="97946">MPKIEVFSTKWYQEDTESALAILGSGINGLGEEEASQRLEKYGKNKLPDRTVISLRKIIWSQLFNPLIFILIAAGIASVLIGEAKDAIFILLVILINTAIGAYQEYNAEKSASNLQKLLKIKARTKREGITKEIDAEELVPGDIVFLESGNKVPADLRLLETAGSELDESLLTGESQSVKKHTDAIPKVTEVPDRKNMAYAGATVISGRATGLVVATGLETEVGKIALNVQEGESAKPPLILRMEKFTRNIANIVIVLSVVLAIMLRFQGMDFGSIFFFVVALAVSAIPEGLPVSLTVALAVATRRMAKRNVIVRKLTSVESLGSCTVIASDKTGTLTVNQQTVKKIQLSNGQAFDVTGEGYNGDGEIHSNPGTSIPIGSNDSENLDRIIRVSHLANEAVLKKSENTWDHHGDAMDVALLGMGYKLKGGTTSLLAPFKVLDMIPYESERKFSGAFYQTEKKIFLGVKGAVETILDFCHLSDQEKEKLTSEANQLALNGYRVLGFAEGQVDSFTKKEYYPDNAIQSLEFLGLICFIDPLRGEAKDAVQKCKAAGIEVLMITGDHPATASNIALELGLKEKTRKVVTGKMLAEVGDTKSDAYVDLVSSTSVFARVSPTQKLEIVDALINKGEFVAVTGDGVNDAPALRRANIGVAMGSGTDVAKEVGAMIVVDDNFSSIVAGVEEGRFAYDNVRKVIYLLVSTGAAEVVMFILSILAGLPLPLLAVQLLWLNLVTNGIQDKALAFESGEKETMQKRPRKPSEGIFNRIMSEQLILSGLVIGFIAFGFWLYLQNYTDIEENSARNMVLLLMVCMQNIHIFNCRSEYKSTFKIPIYKNYLLVLFVLAAQGIHILSMHIPFMQDILRIQPISIQEWLLVLGLALPVLLVMELFKLVKTSNRT</sequence>
<dbReference type="NCBIfam" id="TIGR01494">
    <property type="entry name" value="ATPase_P-type"/>
    <property type="match status" value="3"/>
</dbReference>
<dbReference type="InterPro" id="IPR023298">
    <property type="entry name" value="ATPase_P-typ_TM_dom_sf"/>
</dbReference>
<dbReference type="GO" id="GO:0012505">
    <property type="term" value="C:endomembrane system"/>
    <property type="evidence" value="ECO:0007669"/>
    <property type="project" value="UniProtKB-SubCell"/>
</dbReference>
<feature type="transmembrane region" description="Helical" evidence="11">
    <location>
        <begin position="694"/>
        <end position="715"/>
    </location>
</feature>
<accession>A0A2T0WMS2</accession>
<dbReference type="InterPro" id="IPR050510">
    <property type="entry name" value="Cation_transp_ATPase_P-type"/>
</dbReference>
<dbReference type="InterPro" id="IPR044492">
    <property type="entry name" value="P_typ_ATPase_HD_dom"/>
</dbReference>
<keyword evidence="8" id="KW-1278">Translocase</keyword>
<dbReference type="OrthoDB" id="1521937at2"/>
<feature type="transmembrane region" description="Helical" evidence="11">
    <location>
        <begin position="871"/>
        <end position="891"/>
    </location>
</feature>
<dbReference type="Pfam" id="PF00122">
    <property type="entry name" value="E1-E2_ATPase"/>
    <property type="match status" value="1"/>
</dbReference>
<keyword evidence="7" id="KW-0460">Magnesium</keyword>
<dbReference type="InterPro" id="IPR023214">
    <property type="entry name" value="HAD_sf"/>
</dbReference>
<dbReference type="EMBL" id="PVTR01000005">
    <property type="protein sequence ID" value="PRY88008.1"/>
    <property type="molecule type" value="Genomic_DNA"/>
</dbReference>
<comment type="similarity">
    <text evidence="2">Belongs to the cation transport ATPase (P-type) (TC 3.A.3) family. Type IIA subfamily.</text>
</comment>
<protein>
    <submittedName>
        <fullName evidence="13">P-type E1-E2 ATPase</fullName>
    </submittedName>
</protein>
<keyword evidence="5" id="KW-0547">Nucleotide-binding</keyword>
<organism evidence="13 14">
    <name type="scientific">Mongoliibacter ruber</name>
    <dbReference type="NCBI Taxonomy" id="1750599"/>
    <lineage>
        <taxon>Bacteria</taxon>
        <taxon>Pseudomonadati</taxon>
        <taxon>Bacteroidota</taxon>
        <taxon>Cytophagia</taxon>
        <taxon>Cytophagales</taxon>
        <taxon>Cyclobacteriaceae</taxon>
        <taxon>Mongoliibacter</taxon>
    </lineage>
</organism>
<dbReference type="InterPro" id="IPR059000">
    <property type="entry name" value="ATPase_P-type_domA"/>
</dbReference>
<dbReference type="Gene3D" id="3.40.50.1000">
    <property type="entry name" value="HAD superfamily/HAD-like"/>
    <property type="match status" value="1"/>
</dbReference>
<keyword evidence="10 11" id="KW-0472">Membrane</keyword>
<dbReference type="GO" id="GO:1902600">
    <property type="term" value="P:proton transmembrane transport"/>
    <property type="evidence" value="ECO:0007669"/>
    <property type="project" value="TreeGrafter"/>
</dbReference>
<dbReference type="PANTHER" id="PTHR43294">
    <property type="entry name" value="SODIUM/POTASSIUM-TRANSPORTING ATPASE SUBUNIT ALPHA"/>
    <property type="match status" value="1"/>
</dbReference>
<evidence type="ECO:0000259" key="12">
    <source>
        <dbReference type="SMART" id="SM00831"/>
    </source>
</evidence>
<dbReference type="SUPFAM" id="SSF56784">
    <property type="entry name" value="HAD-like"/>
    <property type="match status" value="1"/>
</dbReference>
<dbReference type="GO" id="GO:0030007">
    <property type="term" value="P:intracellular potassium ion homeostasis"/>
    <property type="evidence" value="ECO:0007669"/>
    <property type="project" value="TreeGrafter"/>
</dbReference>
<evidence type="ECO:0000313" key="13">
    <source>
        <dbReference type="EMBL" id="PRY88008.1"/>
    </source>
</evidence>
<evidence type="ECO:0000256" key="11">
    <source>
        <dbReference type="SAM" id="Phobius"/>
    </source>
</evidence>
<feature type="transmembrane region" description="Helical" evidence="11">
    <location>
        <begin position="87"/>
        <end position="103"/>
    </location>
</feature>
<feature type="transmembrane region" description="Helical" evidence="11">
    <location>
        <begin position="762"/>
        <end position="788"/>
    </location>
</feature>
<feature type="domain" description="Cation-transporting P-type ATPase N-terminal" evidence="12">
    <location>
        <begin position="10"/>
        <end position="83"/>
    </location>
</feature>
<dbReference type="InterPro" id="IPR001757">
    <property type="entry name" value="P_typ_ATPase"/>
</dbReference>
<dbReference type="InterPro" id="IPR018303">
    <property type="entry name" value="ATPase_P-typ_P_site"/>
</dbReference>
<reference evidence="13 14" key="1">
    <citation type="submission" date="2018-03" db="EMBL/GenBank/DDBJ databases">
        <title>Genomic Encyclopedia of Archaeal and Bacterial Type Strains, Phase II (KMG-II): from individual species to whole genera.</title>
        <authorList>
            <person name="Goeker M."/>
        </authorList>
    </citation>
    <scope>NUCLEOTIDE SEQUENCE [LARGE SCALE GENOMIC DNA]</scope>
    <source>
        <strain evidence="13 14">DSM 27929</strain>
    </source>
</reference>
<dbReference type="PRINTS" id="PR00119">
    <property type="entry name" value="CATATPASE"/>
</dbReference>
<evidence type="ECO:0000256" key="4">
    <source>
        <dbReference type="ARBA" id="ARBA00022692"/>
    </source>
</evidence>
<dbReference type="Pfam" id="PF00690">
    <property type="entry name" value="Cation_ATPase_N"/>
    <property type="match status" value="1"/>
</dbReference>
<keyword evidence="14" id="KW-1185">Reference proteome</keyword>
<dbReference type="Gene3D" id="3.40.1110.10">
    <property type="entry name" value="Calcium-transporting ATPase, cytoplasmic domain N"/>
    <property type="match status" value="1"/>
</dbReference>
<dbReference type="RefSeq" id="WP_106133502.1">
    <property type="nucleotide sequence ID" value="NZ_PVTR01000005.1"/>
</dbReference>